<accession>A0A3B8WK41</accession>
<organism evidence="1 2">
    <name type="scientific">Marinobacter nauticus</name>
    <name type="common">Marinobacter hydrocarbonoclasticus</name>
    <name type="synonym">Marinobacter aquaeolei</name>
    <dbReference type="NCBI Taxonomy" id="2743"/>
    <lineage>
        <taxon>Bacteria</taxon>
        <taxon>Pseudomonadati</taxon>
        <taxon>Pseudomonadota</taxon>
        <taxon>Gammaproteobacteria</taxon>
        <taxon>Pseudomonadales</taxon>
        <taxon>Marinobacteraceae</taxon>
        <taxon>Marinobacter</taxon>
    </lineage>
</organism>
<sequence length="74" mass="8352">LGGDGTPFEYAIRMRQFDQSQLFDVRQERDDLPAELLTNLARQVADFHKSLPPVADDKPLGTPEAVYAAMQENF</sequence>
<comment type="caution">
    <text evidence="1">The sequence shown here is derived from an EMBL/GenBank/DDBJ whole genome shotgun (WGS) entry which is preliminary data.</text>
</comment>
<dbReference type="Proteomes" id="UP000261325">
    <property type="component" value="Unassembled WGS sequence"/>
</dbReference>
<dbReference type="AlphaFoldDB" id="A0A3B8WK41"/>
<protein>
    <recommendedName>
        <fullName evidence="3">Aminoglycoside phosphotransferase</fullName>
    </recommendedName>
</protein>
<reference evidence="1 2" key="1">
    <citation type="journal article" date="2018" name="Nat. Biotechnol.">
        <title>A standardized bacterial taxonomy based on genome phylogeny substantially revises the tree of life.</title>
        <authorList>
            <person name="Parks D.H."/>
            <person name="Chuvochina M."/>
            <person name="Waite D.W."/>
            <person name="Rinke C."/>
            <person name="Skarshewski A."/>
            <person name="Chaumeil P.A."/>
            <person name="Hugenholtz P."/>
        </authorList>
    </citation>
    <scope>NUCLEOTIDE SEQUENCE [LARGE SCALE GENOMIC DNA]</scope>
    <source>
        <strain evidence="1">UBA9049</strain>
    </source>
</reference>
<evidence type="ECO:0000313" key="1">
    <source>
        <dbReference type="EMBL" id="HAC29876.1"/>
    </source>
</evidence>
<feature type="non-terminal residue" evidence="1">
    <location>
        <position position="1"/>
    </location>
</feature>
<feature type="non-terminal residue" evidence="1">
    <location>
        <position position="74"/>
    </location>
</feature>
<evidence type="ECO:0000313" key="2">
    <source>
        <dbReference type="Proteomes" id="UP000261325"/>
    </source>
</evidence>
<gene>
    <name evidence="1" type="ORF">DCF82_19035</name>
</gene>
<evidence type="ECO:0008006" key="3">
    <source>
        <dbReference type="Google" id="ProtNLM"/>
    </source>
</evidence>
<name>A0A3B8WK41_MARNT</name>
<dbReference type="EMBL" id="DLYI01000265">
    <property type="protein sequence ID" value="HAC29876.1"/>
    <property type="molecule type" value="Genomic_DNA"/>
</dbReference>
<proteinExistence type="predicted"/>